<dbReference type="AlphaFoldDB" id="A0A381ZS85"/>
<evidence type="ECO:0000256" key="2">
    <source>
        <dbReference type="ARBA" id="ARBA00022692"/>
    </source>
</evidence>
<dbReference type="GO" id="GO:0016020">
    <property type="term" value="C:membrane"/>
    <property type="evidence" value="ECO:0007669"/>
    <property type="project" value="UniProtKB-SubCell"/>
</dbReference>
<evidence type="ECO:0000256" key="4">
    <source>
        <dbReference type="ARBA" id="ARBA00023136"/>
    </source>
</evidence>
<keyword evidence="3 5" id="KW-1133">Transmembrane helix</keyword>
<dbReference type="PANTHER" id="PTHR43027:SF2">
    <property type="entry name" value="TRANSPORT PERMEASE PROTEIN"/>
    <property type="match status" value="1"/>
</dbReference>
<dbReference type="InterPro" id="IPR052902">
    <property type="entry name" value="ABC-2_transporter"/>
</dbReference>
<reference evidence="7" key="1">
    <citation type="submission" date="2018-05" db="EMBL/GenBank/DDBJ databases">
        <authorList>
            <person name="Lanie J.A."/>
            <person name="Ng W.-L."/>
            <person name="Kazmierczak K.M."/>
            <person name="Andrzejewski T.M."/>
            <person name="Davidsen T.M."/>
            <person name="Wayne K.J."/>
            <person name="Tettelin H."/>
            <person name="Glass J.I."/>
            <person name="Rusch D."/>
            <person name="Podicherti R."/>
            <person name="Tsui H.-C.T."/>
            <person name="Winkler M.E."/>
        </authorList>
    </citation>
    <scope>NUCLEOTIDE SEQUENCE</scope>
</reference>
<dbReference type="InterPro" id="IPR013525">
    <property type="entry name" value="ABC2_TM"/>
</dbReference>
<feature type="transmembrane region" description="Helical" evidence="5">
    <location>
        <begin position="138"/>
        <end position="161"/>
    </location>
</feature>
<feature type="transmembrane region" description="Helical" evidence="5">
    <location>
        <begin position="182"/>
        <end position="205"/>
    </location>
</feature>
<dbReference type="PROSITE" id="PS51012">
    <property type="entry name" value="ABC_TM2"/>
    <property type="match status" value="1"/>
</dbReference>
<feature type="transmembrane region" description="Helical" evidence="5">
    <location>
        <begin position="16"/>
        <end position="34"/>
    </location>
</feature>
<dbReference type="GO" id="GO:0140359">
    <property type="term" value="F:ABC-type transporter activity"/>
    <property type="evidence" value="ECO:0007669"/>
    <property type="project" value="InterPro"/>
</dbReference>
<gene>
    <name evidence="7" type="ORF">METZ01_LOCUS144828</name>
</gene>
<evidence type="ECO:0000256" key="5">
    <source>
        <dbReference type="SAM" id="Phobius"/>
    </source>
</evidence>
<organism evidence="7">
    <name type="scientific">marine metagenome</name>
    <dbReference type="NCBI Taxonomy" id="408172"/>
    <lineage>
        <taxon>unclassified sequences</taxon>
        <taxon>metagenomes</taxon>
        <taxon>ecological metagenomes</taxon>
    </lineage>
</organism>
<dbReference type="EMBL" id="UINC01022416">
    <property type="protein sequence ID" value="SVA91974.1"/>
    <property type="molecule type" value="Genomic_DNA"/>
</dbReference>
<feature type="transmembrane region" description="Helical" evidence="5">
    <location>
        <begin position="305"/>
        <end position="327"/>
    </location>
</feature>
<keyword evidence="2 5" id="KW-0812">Transmembrane</keyword>
<evidence type="ECO:0000256" key="3">
    <source>
        <dbReference type="ARBA" id="ARBA00022989"/>
    </source>
</evidence>
<protein>
    <recommendedName>
        <fullName evidence="6">ABC transmembrane type-2 domain-containing protein</fullName>
    </recommendedName>
</protein>
<keyword evidence="4 5" id="KW-0472">Membrane</keyword>
<dbReference type="PANTHER" id="PTHR43027">
    <property type="entry name" value="DOXORUBICIN RESISTANCE ABC TRANSPORTER PERMEASE PROTEIN DRRC-RELATED"/>
    <property type="match status" value="1"/>
</dbReference>
<sequence>VFYARNLEFVRDRGTLSWNIMFPVVVLFGLNFVFSAGEQNQFKIGVLTDNAVVNEIDHPFMDIRYINKIQIVDQDAGLESVRRHKLDMLIDLDEPVARYWINEESPSGYIVEKILLQSSAEGFIKGVVQGKNIRYVEWLLPGVLGMNLMFGCLFGVGYVIVRYRKNGFLKRLKATPLHAIEFIVAQVLSRLILAISMAIFIYVGASYILETRMEGSYFLLLLIGILGAISLISMGLLIASRVSSEELAGGLLNLMTWPMMTLSGVFFSLEGSPQWIQNFANVFPLTHTLTAARAVMIDGATILDISYELSVLVATSIIFMIAGALLFKWQSD</sequence>
<dbReference type="InterPro" id="IPR047817">
    <property type="entry name" value="ABC2_TM_bact-type"/>
</dbReference>
<accession>A0A381ZS85</accession>
<dbReference type="Pfam" id="PF01061">
    <property type="entry name" value="ABC2_membrane"/>
    <property type="match status" value="1"/>
</dbReference>
<comment type="subcellular location">
    <subcellularLocation>
        <location evidence="1">Membrane</location>
        <topology evidence="1">Multi-pass membrane protein</topology>
    </subcellularLocation>
</comment>
<name>A0A381ZS85_9ZZZZ</name>
<proteinExistence type="predicted"/>
<feature type="transmembrane region" description="Helical" evidence="5">
    <location>
        <begin position="217"/>
        <end position="239"/>
    </location>
</feature>
<evidence type="ECO:0000313" key="7">
    <source>
        <dbReference type="EMBL" id="SVA91974.1"/>
    </source>
</evidence>
<evidence type="ECO:0000256" key="1">
    <source>
        <dbReference type="ARBA" id="ARBA00004141"/>
    </source>
</evidence>
<evidence type="ECO:0000259" key="6">
    <source>
        <dbReference type="PROSITE" id="PS51012"/>
    </source>
</evidence>
<feature type="domain" description="ABC transmembrane type-2" evidence="6">
    <location>
        <begin position="104"/>
        <end position="330"/>
    </location>
</feature>
<feature type="non-terminal residue" evidence="7">
    <location>
        <position position="1"/>
    </location>
</feature>